<feature type="compositionally biased region" description="Basic residues" evidence="6">
    <location>
        <begin position="232"/>
        <end position="242"/>
    </location>
</feature>
<evidence type="ECO:0000313" key="9">
    <source>
        <dbReference type="EMBL" id="SMX99184.1"/>
    </source>
</evidence>
<feature type="transmembrane region" description="Helical" evidence="7">
    <location>
        <begin position="56"/>
        <end position="74"/>
    </location>
</feature>
<gene>
    <name evidence="9" type="ORF">BANT918_02403</name>
</gene>
<dbReference type="OrthoDB" id="3949537at2"/>
<dbReference type="InterPro" id="IPR023494">
    <property type="entry name" value="Cyt_c_bgen_Ccs1/CcsB/ResB"/>
</dbReference>
<evidence type="ECO:0000256" key="5">
    <source>
        <dbReference type="ARBA" id="ARBA00023136"/>
    </source>
</evidence>
<dbReference type="InterPro" id="IPR007816">
    <property type="entry name" value="ResB-like_domain"/>
</dbReference>
<evidence type="ECO:0000313" key="10">
    <source>
        <dbReference type="Proteomes" id="UP000234433"/>
    </source>
</evidence>
<dbReference type="PANTHER" id="PTHR31566">
    <property type="entry name" value="CYTOCHROME C BIOGENESIS PROTEIN CCS1, CHLOROPLASTIC"/>
    <property type="match status" value="1"/>
</dbReference>
<comment type="subcellular location">
    <subcellularLocation>
        <location evidence="1">Membrane</location>
        <topology evidence="1">Multi-pass membrane protein</topology>
    </subcellularLocation>
</comment>
<evidence type="ECO:0000259" key="8">
    <source>
        <dbReference type="Pfam" id="PF05140"/>
    </source>
</evidence>
<dbReference type="GO" id="GO:0016020">
    <property type="term" value="C:membrane"/>
    <property type="evidence" value="ECO:0007669"/>
    <property type="project" value="UniProtKB-SubCell"/>
</dbReference>
<evidence type="ECO:0000256" key="1">
    <source>
        <dbReference type="ARBA" id="ARBA00004141"/>
    </source>
</evidence>
<accession>A0A2H1KHX2</accession>
<evidence type="ECO:0000256" key="4">
    <source>
        <dbReference type="ARBA" id="ARBA00022989"/>
    </source>
</evidence>
<feature type="region of interest" description="Disordered" evidence="6">
    <location>
        <begin position="1"/>
        <end position="31"/>
    </location>
</feature>
<sequence length="249" mass="27390">MKPLHQERAATSTRQSDSTSGSGAPGATPPTKAAPADIGFVGLLRWAWRQLTTMRAALILLLMLALAIIPASLLPQRIQDPARVASFIEDNGQWGEVLDTFQLFDVHSSVWFASIYILLMVSLVGCILPRTRQHLRAMRQEPPKAPRRLTRMPGYASFGPPLGTSSKELLDAAERLLKKRGYRTVRHPDHIAAERVYLRETGNLVNRPGSVRGLQVPCRRSPARSGGDGRCPRARRVGSCRSRRGDVGG</sequence>
<keyword evidence="3" id="KW-0201">Cytochrome c-type biogenesis</keyword>
<dbReference type="PANTHER" id="PTHR31566:SF0">
    <property type="entry name" value="CYTOCHROME C BIOGENESIS PROTEIN CCS1, CHLOROPLASTIC"/>
    <property type="match status" value="1"/>
</dbReference>
<name>A0A2H1KHX2_9MICO</name>
<evidence type="ECO:0000256" key="7">
    <source>
        <dbReference type="SAM" id="Phobius"/>
    </source>
</evidence>
<feature type="domain" description="ResB-like" evidence="8">
    <location>
        <begin position="54"/>
        <end position="206"/>
    </location>
</feature>
<dbReference type="Pfam" id="PF05140">
    <property type="entry name" value="ResB"/>
    <property type="match status" value="1"/>
</dbReference>
<reference evidence="9 10" key="1">
    <citation type="submission" date="2017-03" db="EMBL/GenBank/DDBJ databases">
        <authorList>
            <person name="Afonso C.L."/>
            <person name="Miller P.J."/>
            <person name="Scott M.A."/>
            <person name="Spackman E."/>
            <person name="Goraichik I."/>
            <person name="Dimitrov K.M."/>
            <person name="Suarez D.L."/>
            <person name="Swayne D.E."/>
        </authorList>
    </citation>
    <scope>NUCLEOTIDE SEQUENCE [LARGE SCALE GENOMIC DNA]</scope>
    <source>
        <strain evidence="9 10">CNRZ 918</strain>
    </source>
</reference>
<organism evidence="9 10">
    <name type="scientific">Brevibacterium antiquum CNRZ 918</name>
    <dbReference type="NCBI Taxonomy" id="1255637"/>
    <lineage>
        <taxon>Bacteria</taxon>
        <taxon>Bacillati</taxon>
        <taxon>Actinomycetota</taxon>
        <taxon>Actinomycetes</taxon>
        <taxon>Micrococcales</taxon>
        <taxon>Brevibacteriaceae</taxon>
        <taxon>Brevibacterium</taxon>
    </lineage>
</organism>
<feature type="compositionally biased region" description="Low complexity" evidence="6">
    <location>
        <begin position="18"/>
        <end position="31"/>
    </location>
</feature>
<evidence type="ECO:0000256" key="3">
    <source>
        <dbReference type="ARBA" id="ARBA00022748"/>
    </source>
</evidence>
<dbReference type="RefSeq" id="WP_101620472.1">
    <property type="nucleotide sequence ID" value="NZ_FXZD01000008.1"/>
</dbReference>
<feature type="transmembrane region" description="Helical" evidence="7">
    <location>
        <begin position="110"/>
        <end position="129"/>
    </location>
</feature>
<keyword evidence="4 7" id="KW-1133">Transmembrane helix</keyword>
<evidence type="ECO:0000256" key="2">
    <source>
        <dbReference type="ARBA" id="ARBA00022692"/>
    </source>
</evidence>
<dbReference type="AlphaFoldDB" id="A0A2H1KHX2"/>
<keyword evidence="2 7" id="KW-0812">Transmembrane</keyword>
<keyword evidence="5 7" id="KW-0472">Membrane</keyword>
<feature type="region of interest" description="Disordered" evidence="6">
    <location>
        <begin position="215"/>
        <end position="249"/>
    </location>
</feature>
<proteinExistence type="predicted"/>
<evidence type="ECO:0000256" key="6">
    <source>
        <dbReference type="SAM" id="MobiDB-lite"/>
    </source>
</evidence>
<dbReference type="Proteomes" id="UP000234433">
    <property type="component" value="Unassembled WGS sequence"/>
</dbReference>
<protein>
    <submittedName>
        <fullName evidence="9">ResB-like family protein</fullName>
    </submittedName>
</protein>
<dbReference type="EMBL" id="FXZD01000008">
    <property type="protein sequence ID" value="SMX99184.1"/>
    <property type="molecule type" value="Genomic_DNA"/>
</dbReference>
<dbReference type="GO" id="GO:0017004">
    <property type="term" value="P:cytochrome complex assembly"/>
    <property type="evidence" value="ECO:0007669"/>
    <property type="project" value="UniProtKB-KW"/>
</dbReference>